<feature type="region of interest" description="Disordered" evidence="1">
    <location>
        <begin position="310"/>
        <end position="348"/>
    </location>
</feature>
<evidence type="ECO:0000259" key="3">
    <source>
        <dbReference type="Pfam" id="PF10728"/>
    </source>
</evidence>
<evidence type="ECO:0000313" key="5">
    <source>
        <dbReference type="Proteomes" id="UP001501570"/>
    </source>
</evidence>
<feature type="domain" description="Putative oxidoreductase/dehydrogenase Rossmann-like" evidence="2">
    <location>
        <begin position="9"/>
        <end position="130"/>
    </location>
</feature>
<dbReference type="SUPFAM" id="SSF51735">
    <property type="entry name" value="NAD(P)-binding Rossmann-fold domains"/>
    <property type="match status" value="1"/>
</dbReference>
<keyword evidence="5" id="KW-1185">Reference proteome</keyword>
<dbReference type="Pfam" id="PF10727">
    <property type="entry name" value="Rossmann-like"/>
    <property type="match status" value="1"/>
</dbReference>
<dbReference type="EMBL" id="BAABJQ010000028">
    <property type="protein sequence ID" value="GAA5196918.1"/>
    <property type="molecule type" value="Genomic_DNA"/>
</dbReference>
<dbReference type="PANTHER" id="PTHR40459">
    <property type="entry name" value="CONSERVED HYPOTHETICAL ALANINE AND LEUCINE RICH PROTEIN"/>
    <property type="match status" value="1"/>
</dbReference>
<gene>
    <name evidence="4" type="ORF">GCM10023322_66940</name>
</gene>
<feature type="compositionally biased region" description="Basic and acidic residues" evidence="1">
    <location>
        <begin position="338"/>
        <end position="348"/>
    </location>
</feature>
<dbReference type="InterPro" id="IPR037108">
    <property type="entry name" value="TM1727-like_C_sf"/>
</dbReference>
<reference evidence="5" key="1">
    <citation type="journal article" date="2019" name="Int. J. Syst. Evol. Microbiol.">
        <title>The Global Catalogue of Microorganisms (GCM) 10K type strain sequencing project: providing services to taxonomists for standard genome sequencing and annotation.</title>
        <authorList>
            <consortium name="The Broad Institute Genomics Platform"/>
            <consortium name="The Broad Institute Genome Sequencing Center for Infectious Disease"/>
            <person name="Wu L."/>
            <person name="Ma J."/>
        </authorList>
    </citation>
    <scope>NUCLEOTIDE SEQUENCE [LARGE SCALE GENOMIC DNA]</scope>
    <source>
        <strain evidence="5">JCM 18304</strain>
    </source>
</reference>
<dbReference type="InterPro" id="IPR036291">
    <property type="entry name" value="NAD(P)-bd_dom_sf"/>
</dbReference>
<evidence type="ECO:0000259" key="2">
    <source>
        <dbReference type="Pfam" id="PF10727"/>
    </source>
</evidence>
<dbReference type="Gene3D" id="3.40.50.720">
    <property type="entry name" value="NAD(P)-binding Rossmann-like Domain"/>
    <property type="match status" value="1"/>
</dbReference>
<proteinExistence type="predicted"/>
<feature type="domain" description="DUF2520" evidence="3">
    <location>
        <begin position="148"/>
        <end position="274"/>
    </location>
</feature>
<dbReference type="InterPro" id="IPR018931">
    <property type="entry name" value="DUF2520"/>
</dbReference>
<dbReference type="SUPFAM" id="SSF48179">
    <property type="entry name" value="6-phosphogluconate dehydrogenase C-terminal domain-like"/>
    <property type="match status" value="1"/>
</dbReference>
<accession>A0ABP9SKA1</accession>
<evidence type="ECO:0000313" key="4">
    <source>
        <dbReference type="EMBL" id="GAA5196918.1"/>
    </source>
</evidence>
<dbReference type="RefSeq" id="WP_345636469.1">
    <property type="nucleotide sequence ID" value="NZ_BAABJQ010000028.1"/>
</dbReference>
<sequence>MGASPCVETVGIIGAGRVGSILGAALAAAGYHLIGASGRSAEARSRIEELLPGTPLRRPTDIAGEADLVIFAVPDDALAPMVAHLAESGAFRRSGNDRPAQVVAHTSGAHGVGVLHPAVAKGARPLALHPAMTFTGRRADLERLRAGIPFGVTAPPDVRPLADAVVRRLGGSPEWITEDHRALYHTALAHGANHLVTLVNDALDRLRDAGVRQPERMLDPLLHAALDNALRMGDAALTGPVSRGDAGTVSRHLEVLADTAPDALPAYLALARRTADRAIAAGRLGGAEAAPLLDALADAAHRRADVTGDALTDAAHRRGDVTDAAADRPGGPPVAKTHRPDHGKEVVA</sequence>
<dbReference type="InterPro" id="IPR008927">
    <property type="entry name" value="6-PGluconate_DH-like_C_sf"/>
</dbReference>
<evidence type="ECO:0000256" key="1">
    <source>
        <dbReference type="SAM" id="MobiDB-lite"/>
    </source>
</evidence>
<dbReference type="PANTHER" id="PTHR40459:SF1">
    <property type="entry name" value="CONSERVED HYPOTHETICAL ALANINE AND LEUCINE RICH PROTEIN"/>
    <property type="match status" value="1"/>
</dbReference>
<comment type="caution">
    <text evidence="4">The sequence shown here is derived from an EMBL/GenBank/DDBJ whole genome shotgun (WGS) entry which is preliminary data.</text>
</comment>
<name>A0ABP9SKA1_9ACTN</name>
<dbReference type="Gene3D" id="1.10.1040.20">
    <property type="entry name" value="ProC-like, C-terminal domain"/>
    <property type="match status" value="1"/>
</dbReference>
<protein>
    <submittedName>
        <fullName evidence="4">DUF2520 domain-containing protein</fullName>
    </submittedName>
</protein>
<dbReference type="Proteomes" id="UP001501570">
    <property type="component" value="Unassembled WGS sequence"/>
</dbReference>
<dbReference type="Pfam" id="PF10728">
    <property type="entry name" value="DUF2520"/>
    <property type="match status" value="1"/>
</dbReference>
<dbReference type="InterPro" id="IPR019665">
    <property type="entry name" value="OxRdtase/DH_put_Rossmann_dom"/>
</dbReference>
<organism evidence="4 5">
    <name type="scientific">Rugosimonospora acidiphila</name>
    <dbReference type="NCBI Taxonomy" id="556531"/>
    <lineage>
        <taxon>Bacteria</taxon>
        <taxon>Bacillati</taxon>
        <taxon>Actinomycetota</taxon>
        <taxon>Actinomycetes</taxon>
        <taxon>Micromonosporales</taxon>
        <taxon>Micromonosporaceae</taxon>
        <taxon>Rugosimonospora</taxon>
    </lineage>
</organism>